<dbReference type="PANTHER" id="PTHR47566">
    <property type="match status" value="1"/>
</dbReference>
<proteinExistence type="predicted"/>
<keyword evidence="4" id="KW-1185">Reference proteome</keyword>
<organism evidence="3 4">
    <name type="scientific">Marinicella pacifica</name>
    <dbReference type="NCBI Taxonomy" id="1171543"/>
    <lineage>
        <taxon>Bacteria</taxon>
        <taxon>Pseudomonadati</taxon>
        <taxon>Pseudomonadota</taxon>
        <taxon>Gammaproteobacteria</taxon>
        <taxon>Lysobacterales</taxon>
        <taxon>Marinicellaceae</taxon>
        <taxon>Marinicella</taxon>
    </lineage>
</organism>
<protein>
    <recommendedName>
        <fullName evidence="5">Leucine rich repeat (LRR) protein</fullName>
    </recommendedName>
</protein>
<evidence type="ECO:0000313" key="4">
    <source>
        <dbReference type="Proteomes" id="UP000605253"/>
    </source>
</evidence>
<evidence type="ECO:0008006" key="5">
    <source>
        <dbReference type="Google" id="ProtNLM"/>
    </source>
</evidence>
<comment type="caution">
    <text evidence="3">The sequence shown here is derived from an EMBL/GenBank/DDBJ whole genome shotgun (WGS) entry which is preliminary data.</text>
</comment>
<dbReference type="Proteomes" id="UP000605253">
    <property type="component" value="Unassembled WGS sequence"/>
</dbReference>
<evidence type="ECO:0000313" key="3">
    <source>
        <dbReference type="EMBL" id="GGF98013.1"/>
    </source>
</evidence>
<dbReference type="EMBL" id="BMEO01000008">
    <property type="protein sequence ID" value="GGF98013.1"/>
    <property type="molecule type" value="Genomic_DNA"/>
</dbReference>
<dbReference type="AlphaFoldDB" id="A0A917CUB8"/>
<evidence type="ECO:0000256" key="2">
    <source>
        <dbReference type="ARBA" id="ARBA00022737"/>
    </source>
</evidence>
<dbReference type="InterPro" id="IPR032675">
    <property type="entry name" value="LRR_dom_sf"/>
</dbReference>
<dbReference type="SUPFAM" id="SSF52058">
    <property type="entry name" value="L domain-like"/>
    <property type="match status" value="1"/>
</dbReference>
<reference evidence="3" key="1">
    <citation type="journal article" date="2014" name="Int. J. Syst. Evol. Microbiol.">
        <title>Complete genome sequence of Corynebacterium casei LMG S-19264T (=DSM 44701T), isolated from a smear-ripened cheese.</title>
        <authorList>
            <consortium name="US DOE Joint Genome Institute (JGI-PGF)"/>
            <person name="Walter F."/>
            <person name="Albersmeier A."/>
            <person name="Kalinowski J."/>
            <person name="Ruckert C."/>
        </authorList>
    </citation>
    <scope>NUCLEOTIDE SEQUENCE</scope>
    <source>
        <strain evidence="3">CGMCC 1.12181</strain>
    </source>
</reference>
<name>A0A917CUB8_9GAMM</name>
<dbReference type="InterPro" id="IPR001611">
    <property type="entry name" value="Leu-rich_rpt"/>
</dbReference>
<dbReference type="InterPro" id="IPR052574">
    <property type="entry name" value="CDIRP"/>
</dbReference>
<reference evidence="3" key="2">
    <citation type="submission" date="2020-09" db="EMBL/GenBank/DDBJ databases">
        <authorList>
            <person name="Sun Q."/>
            <person name="Zhou Y."/>
        </authorList>
    </citation>
    <scope>NUCLEOTIDE SEQUENCE</scope>
    <source>
        <strain evidence="3">CGMCC 1.12181</strain>
    </source>
</reference>
<dbReference type="GO" id="GO:0035591">
    <property type="term" value="F:signaling adaptor activity"/>
    <property type="evidence" value="ECO:0007669"/>
    <property type="project" value="TreeGrafter"/>
</dbReference>
<gene>
    <name evidence="3" type="ORF">GCM10011365_19180</name>
</gene>
<dbReference type="RefSeq" id="WP_188365520.1">
    <property type="nucleotide sequence ID" value="NZ_BAABJF010000022.1"/>
</dbReference>
<accession>A0A917CUB8</accession>
<sequence length="475" mass="52570">MRNYIKVLLMVFGLSQLFSCGQNNQLSGWIENDKKLSQQDSTVMSKWLLDNALKAEDFNIIEPPKGHSGEFSVIVVDQHIESIRAKSVTSLKGLSQLPALSSLELNNFKNADLSDCPTQLKSLRVSGDQLATLDGVQNCQQLEKIKVVHSAVTSMAPLLTLPQLTSIKINFSQLTSVEIAHTAPVLNFLDLSHNQIDHFAINADLPQLETLVLDNNHLINWAHKNHTPILEALSLSNNQIEDLETVSPINSVKRISLKNNPLHNLVALSDWPNLQSIDFDGVLTDASAPINSKITQLSGPLELQIAEAEYLKESYLNNTEFMENLPKSTGGKAYGVSKNISSRFNLHSDPTVSGSISIDTLNGLMRLEVTSTDHLLQYHRKIVIQGTATVKEGSLNIYSPIEENFWDMAKLFVDTPIKQRPEDRDDLVIKGFTVDRASAGETVEFRANLVAIAGKYFLLLGPEQGKATGIHLEFE</sequence>
<dbReference type="PANTHER" id="PTHR47566:SF1">
    <property type="entry name" value="PROTEIN NUD1"/>
    <property type="match status" value="1"/>
</dbReference>
<keyword evidence="2" id="KW-0677">Repeat</keyword>
<dbReference type="PROSITE" id="PS51450">
    <property type="entry name" value="LRR"/>
    <property type="match status" value="2"/>
</dbReference>
<dbReference type="Gene3D" id="3.80.10.10">
    <property type="entry name" value="Ribonuclease Inhibitor"/>
    <property type="match status" value="1"/>
</dbReference>
<keyword evidence="1" id="KW-0433">Leucine-rich repeat</keyword>
<evidence type="ECO:0000256" key="1">
    <source>
        <dbReference type="ARBA" id="ARBA00022614"/>
    </source>
</evidence>